<feature type="compositionally biased region" description="Basic and acidic residues" evidence="1">
    <location>
        <begin position="40"/>
        <end position="50"/>
    </location>
</feature>
<proteinExistence type="predicted"/>
<name>A0ABD0P071_CIRMR</name>
<organism evidence="2 3">
    <name type="scientific">Cirrhinus mrigala</name>
    <name type="common">Mrigala</name>
    <dbReference type="NCBI Taxonomy" id="683832"/>
    <lineage>
        <taxon>Eukaryota</taxon>
        <taxon>Metazoa</taxon>
        <taxon>Chordata</taxon>
        <taxon>Craniata</taxon>
        <taxon>Vertebrata</taxon>
        <taxon>Euteleostomi</taxon>
        <taxon>Actinopterygii</taxon>
        <taxon>Neopterygii</taxon>
        <taxon>Teleostei</taxon>
        <taxon>Ostariophysi</taxon>
        <taxon>Cypriniformes</taxon>
        <taxon>Cyprinidae</taxon>
        <taxon>Labeoninae</taxon>
        <taxon>Labeonini</taxon>
        <taxon>Cirrhinus</taxon>
    </lineage>
</organism>
<sequence length="50" mass="5535">MSKRRALGTVVKLPRSAWPAKVSPEAQPKIIQTVTEDPEAAPRERQAPLE</sequence>
<feature type="region of interest" description="Disordered" evidence="1">
    <location>
        <begin position="17"/>
        <end position="50"/>
    </location>
</feature>
<dbReference type="EMBL" id="JAMKFB020000018">
    <property type="protein sequence ID" value="KAL0167409.1"/>
    <property type="molecule type" value="Genomic_DNA"/>
</dbReference>
<reference evidence="2 3" key="1">
    <citation type="submission" date="2024-05" db="EMBL/GenBank/DDBJ databases">
        <title>Genome sequencing and assembly of Indian major carp, Cirrhinus mrigala (Hamilton, 1822).</title>
        <authorList>
            <person name="Mohindra V."/>
            <person name="Chowdhury L.M."/>
            <person name="Lal K."/>
            <person name="Jena J.K."/>
        </authorList>
    </citation>
    <scope>NUCLEOTIDE SEQUENCE [LARGE SCALE GENOMIC DNA]</scope>
    <source>
        <strain evidence="2">CM1030</strain>
        <tissue evidence="2">Blood</tissue>
    </source>
</reference>
<feature type="non-terminal residue" evidence="2">
    <location>
        <position position="50"/>
    </location>
</feature>
<evidence type="ECO:0000313" key="3">
    <source>
        <dbReference type="Proteomes" id="UP001529510"/>
    </source>
</evidence>
<evidence type="ECO:0000256" key="1">
    <source>
        <dbReference type="SAM" id="MobiDB-lite"/>
    </source>
</evidence>
<accession>A0ABD0P071</accession>
<dbReference type="AlphaFoldDB" id="A0ABD0P071"/>
<protein>
    <submittedName>
        <fullName evidence="2">Uncharacterized protein</fullName>
    </submittedName>
</protein>
<dbReference type="Proteomes" id="UP001529510">
    <property type="component" value="Unassembled WGS sequence"/>
</dbReference>
<evidence type="ECO:0000313" key="2">
    <source>
        <dbReference type="EMBL" id="KAL0167409.1"/>
    </source>
</evidence>
<keyword evidence="3" id="KW-1185">Reference proteome</keyword>
<gene>
    <name evidence="2" type="ORF">M9458_035631</name>
</gene>
<comment type="caution">
    <text evidence="2">The sequence shown here is derived from an EMBL/GenBank/DDBJ whole genome shotgun (WGS) entry which is preliminary data.</text>
</comment>